<dbReference type="GO" id="GO:0016787">
    <property type="term" value="F:hydrolase activity"/>
    <property type="evidence" value="ECO:0007669"/>
    <property type="project" value="UniProtKB-KW"/>
</dbReference>
<protein>
    <submittedName>
        <fullName evidence="3">Phospholipase</fullName>
    </submittedName>
</protein>
<dbReference type="EMBL" id="RPHB01000006">
    <property type="protein sequence ID" value="MBW3468810.1"/>
    <property type="molecule type" value="Genomic_DNA"/>
</dbReference>
<evidence type="ECO:0000259" key="2">
    <source>
        <dbReference type="Pfam" id="PF02230"/>
    </source>
</evidence>
<keyword evidence="4" id="KW-1185">Reference proteome</keyword>
<dbReference type="RefSeq" id="WP_219290714.1">
    <property type="nucleotide sequence ID" value="NZ_RPHB01000006.1"/>
</dbReference>
<name>A0A951IX08_9BACT</name>
<feature type="domain" description="Phospholipase/carboxylesterase/thioesterase" evidence="2">
    <location>
        <begin position="16"/>
        <end position="199"/>
    </location>
</feature>
<proteinExistence type="predicted"/>
<accession>A0A951IX08</accession>
<comment type="caution">
    <text evidence="3">The sequence shown here is derived from an EMBL/GenBank/DDBJ whole genome shotgun (WGS) entry which is preliminary data.</text>
</comment>
<sequence length="202" mass="22232">MSDILAKGNKLGESGKIAIMIHGRGGTAESIVSLKESLNLSGFTILAPQAPGNTWYPYSFMAPDKNNEPSFSQSIKTIDELVHKAYNHGYTSEQIFFIGFSQGACLALEYATQNAGKYGGVIAFTGGLIGENIREEKYSGDFKKTKVFIGSGFKDPHVPLSRIEASEKLMTKLGAVVKTLIFEDYEHTIRKKEIDWVNENIL</sequence>
<dbReference type="InterPro" id="IPR050565">
    <property type="entry name" value="LYPA1-2/EST-like"/>
</dbReference>
<keyword evidence="1" id="KW-0378">Hydrolase</keyword>
<dbReference type="PANTHER" id="PTHR10655">
    <property type="entry name" value="LYSOPHOSPHOLIPASE-RELATED"/>
    <property type="match status" value="1"/>
</dbReference>
<dbReference type="AlphaFoldDB" id="A0A951IX08"/>
<gene>
    <name evidence="3" type="ORF">EGN73_13450</name>
</gene>
<evidence type="ECO:0000313" key="3">
    <source>
        <dbReference type="EMBL" id="MBW3468810.1"/>
    </source>
</evidence>
<evidence type="ECO:0000256" key="1">
    <source>
        <dbReference type="ARBA" id="ARBA00022801"/>
    </source>
</evidence>
<dbReference type="Proteomes" id="UP000727490">
    <property type="component" value="Unassembled WGS sequence"/>
</dbReference>
<organism evidence="3 4">
    <name type="scientific">Arthrospiribacter ruber</name>
    <dbReference type="NCBI Taxonomy" id="2487934"/>
    <lineage>
        <taxon>Bacteria</taxon>
        <taxon>Pseudomonadati</taxon>
        <taxon>Bacteroidota</taxon>
        <taxon>Cytophagia</taxon>
        <taxon>Cytophagales</taxon>
        <taxon>Cyclobacteriaceae</taxon>
        <taxon>Arthrospiribacter</taxon>
    </lineage>
</organism>
<dbReference type="Pfam" id="PF02230">
    <property type="entry name" value="Abhydrolase_2"/>
    <property type="match status" value="1"/>
</dbReference>
<dbReference type="InterPro" id="IPR003140">
    <property type="entry name" value="PLipase/COase/thioEstase"/>
</dbReference>
<dbReference type="PANTHER" id="PTHR10655:SF17">
    <property type="entry name" value="LYSOPHOSPHOLIPASE-LIKE PROTEIN 1"/>
    <property type="match status" value="1"/>
</dbReference>
<evidence type="ECO:0000313" key="4">
    <source>
        <dbReference type="Proteomes" id="UP000727490"/>
    </source>
</evidence>
<reference evidence="3 4" key="1">
    <citation type="journal article" date="2020" name="Syst. Appl. Microbiol.">
        <title>Arthrospiribacter ruber gen. nov., sp. nov., a novel bacterium isolated from Arthrospira cultures.</title>
        <authorList>
            <person name="Waleron M."/>
            <person name="Misztak A."/>
            <person name="Waleron M.M."/>
            <person name="Furmaniak M."/>
            <person name="Mrozik A."/>
            <person name="Waleron K."/>
        </authorList>
    </citation>
    <scope>NUCLEOTIDE SEQUENCE [LARGE SCALE GENOMIC DNA]</scope>
    <source>
        <strain evidence="3 4">DPMB0001</strain>
    </source>
</reference>